<evidence type="ECO:0000256" key="1">
    <source>
        <dbReference type="ARBA" id="ARBA00022679"/>
    </source>
</evidence>
<evidence type="ECO:0000256" key="2">
    <source>
        <dbReference type="ARBA" id="ARBA00023315"/>
    </source>
</evidence>
<evidence type="ECO:0000259" key="4">
    <source>
        <dbReference type="PROSITE" id="PS51186"/>
    </source>
</evidence>
<dbReference type="Proteomes" id="UP000184164">
    <property type="component" value="Unassembled WGS sequence"/>
</dbReference>
<evidence type="ECO:0000313" key="5">
    <source>
        <dbReference type="EMBL" id="SHF82218.1"/>
    </source>
</evidence>
<keyword evidence="1 5" id="KW-0808">Transferase</keyword>
<dbReference type="InterPro" id="IPR016181">
    <property type="entry name" value="Acyl_CoA_acyltransferase"/>
</dbReference>
<feature type="transmembrane region" description="Helical" evidence="3">
    <location>
        <begin position="14"/>
        <end position="32"/>
    </location>
</feature>
<keyword evidence="2" id="KW-0012">Acyltransferase</keyword>
<dbReference type="Pfam" id="PF00583">
    <property type="entry name" value="Acetyltransf_1"/>
    <property type="match status" value="1"/>
</dbReference>
<keyword evidence="3" id="KW-0472">Membrane</keyword>
<sequence>MNSKIIKLRKYKTFLLYLYSIFITMNISFRTINPDDLPFLIKLYRSTREEELSLTAMSEEEKQRFIEFQFNAQHAHYTNAYKDAEFNLVLINNKPAGRLYVWRTESQIRIMDIALLPEHRGKGTGTKLLQALINESKETEKKLNIHVEYYNPALRLYQRLGFKKTDDTGVYYFMERMPDQ</sequence>
<dbReference type="InterPro" id="IPR000182">
    <property type="entry name" value="GNAT_dom"/>
</dbReference>
<dbReference type="PANTHER" id="PTHR43420">
    <property type="entry name" value="ACETYLTRANSFERASE"/>
    <property type="match status" value="1"/>
</dbReference>
<keyword evidence="3" id="KW-0812">Transmembrane</keyword>
<dbReference type="GO" id="GO:0016747">
    <property type="term" value="F:acyltransferase activity, transferring groups other than amino-acyl groups"/>
    <property type="evidence" value="ECO:0007669"/>
    <property type="project" value="InterPro"/>
</dbReference>
<dbReference type="InterPro" id="IPR050680">
    <property type="entry name" value="YpeA/RimI_acetyltransf"/>
</dbReference>
<keyword evidence="3" id="KW-1133">Transmembrane helix</keyword>
<dbReference type="PANTHER" id="PTHR43420:SF12">
    <property type="entry name" value="N-ACETYLTRANSFERASE DOMAIN-CONTAINING PROTEIN"/>
    <property type="match status" value="1"/>
</dbReference>
<proteinExistence type="predicted"/>
<dbReference type="STRING" id="1484053.SAMN05444274_1105"/>
<evidence type="ECO:0000256" key="3">
    <source>
        <dbReference type="SAM" id="Phobius"/>
    </source>
</evidence>
<reference evidence="5 6" key="1">
    <citation type="submission" date="2016-11" db="EMBL/GenBank/DDBJ databases">
        <authorList>
            <person name="Jaros S."/>
            <person name="Januszkiewicz K."/>
            <person name="Wedrychowicz H."/>
        </authorList>
    </citation>
    <scope>NUCLEOTIDE SEQUENCE [LARGE SCALE GENOMIC DNA]</scope>
    <source>
        <strain evidence="5 6">DSM 26910</strain>
    </source>
</reference>
<dbReference type="AlphaFoldDB" id="A0A1M5ESH0"/>
<dbReference type="CDD" id="cd04301">
    <property type="entry name" value="NAT_SF"/>
    <property type="match status" value="1"/>
</dbReference>
<evidence type="ECO:0000313" key="6">
    <source>
        <dbReference type="Proteomes" id="UP000184164"/>
    </source>
</evidence>
<protein>
    <submittedName>
        <fullName evidence="5">Acetyltransferase (GNAT) domain-containing protein</fullName>
    </submittedName>
</protein>
<feature type="domain" description="N-acetyltransferase" evidence="4">
    <location>
        <begin position="27"/>
        <end position="179"/>
    </location>
</feature>
<dbReference type="PROSITE" id="PS51186">
    <property type="entry name" value="GNAT"/>
    <property type="match status" value="1"/>
</dbReference>
<dbReference type="EMBL" id="FQUM01000010">
    <property type="protein sequence ID" value="SHF82218.1"/>
    <property type="molecule type" value="Genomic_DNA"/>
</dbReference>
<dbReference type="SUPFAM" id="SSF55729">
    <property type="entry name" value="Acyl-CoA N-acyltransferases (Nat)"/>
    <property type="match status" value="1"/>
</dbReference>
<gene>
    <name evidence="5" type="ORF">SAMN05444274_1105</name>
</gene>
<accession>A0A1M5ESH0</accession>
<keyword evidence="6" id="KW-1185">Reference proteome</keyword>
<organism evidence="5 6">
    <name type="scientific">Mariniphaga anaerophila</name>
    <dbReference type="NCBI Taxonomy" id="1484053"/>
    <lineage>
        <taxon>Bacteria</taxon>
        <taxon>Pseudomonadati</taxon>
        <taxon>Bacteroidota</taxon>
        <taxon>Bacteroidia</taxon>
        <taxon>Marinilabiliales</taxon>
        <taxon>Prolixibacteraceae</taxon>
        <taxon>Mariniphaga</taxon>
    </lineage>
</organism>
<name>A0A1M5ESH0_9BACT</name>
<dbReference type="Gene3D" id="3.40.630.30">
    <property type="match status" value="1"/>
</dbReference>